<evidence type="ECO:0000259" key="2">
    <source>
        <dbReference type="PROSITE" id="PS50878"/>
    </source>
</evidence>
<dbReference type="OrthoDB" id="4506144at2759"/>
<protein>
    <recommendedName>
        <fullName evidence="2">Reverse transcriptase domain-containing protein</fullName>
    </recommendedName>
</protein>
<evidence type="ECO:0000256" key="1">
    <source>
        <dbReference type="SAM" id="MobiDB-lite"/>
    </source>
</evidence>
<proteinExistence type="predicted"/>
<dbReference type="Proteomes" id="UP000094569">
    <property type="component" value="Unassembled WGS sequence"/>
</dbReference>
<keyword evidence="4" id="KW-1185">Reference proteome</keyword>
<evidence type="ECO:0000313" key="4">
    <source>
        <dbReference type="Proteomes" id="UP000094569"/>
    </source>
</evidence>
<dbReference type="SUPFAM" id="SSF56672">
    <property type="entry name" value="DNA/RNA polymerases"/>
    <property type="match status" value="1"/>
</dbReference>
<dbReference type="STRING" id="573508.A0A1E3B254"/>
<evidence type="ECO:0000313" key="3">
    <source>
        <dbReference type="EMBL" id="ODM14911.1"/>
    </source>
</evidence>
<dbReference type="InterPro" id="IPR043502">
    <property type="entry name" value="DNA/RNA_pol_sf"/>
</dbReference>
<accession>A0A1E3B254</accession>
<reference evidence="3 4" key="1">
    <citation type="journal article" date="2016" name="BMC Genomics">
        <title>Comparative genomic and transcriptomic analyses of the Fuzhuan brick tea-fermentation fungus Aspergillus cristatus.</title>
        <authorList>
            <person name="Ge Y."/>
            <person name="Wang Y."/>
            <person name="Liu Y."/>
            <person name="Tan Y."/>
            <person name="Ren X."/>
            <person name="Zhang X."/>
            <person name="Hyde K.D."/>
            <person name="Liu Y."/>
            <person name="Liu Z."/>
        </authorList>
    </citation>
    <scope>NUCLEOTIDE SEQUENCE [LARGE SCALE GENOMIC DNA]</scope>
    <source>
        <strain evidence="3 4">GZAAS20.1005</strain>
    </source>
</reference>
<gene>
    <name evidence="3" type="ORF">SI65_09663</name>
</gene>
<dbReference type="VEuPathDB" id="FungiDB:SI65_09663"/>
<feature type="domain" description="Reverse transcriptase" evidence="2">
    <location>
        <begin position="113"/>
        <end position="333"/>
    </location>
</feature>
<dbReference type="PANTHER" id="PTHR33481:SF1">
    <property type="entry name" value="ENDONUCLEASE_EXONUCLEASE_PHOSPHATASE DOMAIN-CONTAINING PROTEIN-RELATED"/>
    <property type="match status" value="1"/>
</dbReference>
<dbReference type="PANTHER" id="PTHR33481">
    <property type="entry name" value="REVERSE TRANSCRIPTASE"/>
    <property type="match status" value="1"/>
</dbReference>
<organism evidence="3 4">
    <name type="scientific">Aspergillus cristatus</name>
    <name type="common">Chinese Fuzhuan brick tea-fermentation fungus</name>
    <name type="synonym">Eurotium cristatum</name>
    <dbReference type="NCBI Taxonomy" id="573508"/>
    <lineage>
        <taxon>Eukaryota</taxon>
        <taxon>Fungi</taxon>
        <taxon>Dikarya</taxon>
        <taxon>Ascomycota</taxon>
        <taxon>Pezizomycotina</taxon>
        <taxon>Eurotiomycetes</taxon>
        <taxon>Eurotiomycetidae</taxon>
        <taxon>Eurotiales</taxon>
        <taxon>Aspergillaceae</taxon>
        <taxon>Aspergillus</taxon>
        <taxon>Aspergillus subgen. Aspergillus</taxon>
    </lineage>
</organism>
<feature type="region of interest" description="Disordered" evidence="1">
    <location>
        <begin position="1"/>
        <end position="56"/>
    </location>
</feature>
<dbReference type="InterPro" id="IPR000477">
    <property type="entry name" value="RT_dom"/>
</dbReference>
<dbReference type="Pfam" id="PF00078">
    <property type="entry name" value="RVT_1"/>
    <property type="match status" value="1"/>
</dbReference>
<name>A0A1E3B254_ASPCR</name>
<dbReference type="PROSITE" id="PS50878">
    <property type="entry name" value="RT_POL"/>
    <property type="match status" value="1"/>
</dbReference>
<dbReference type="AlphaFoldDB" id="A0A1E3B254"/>
<sequence length="333" mass="37431">MGPKQERRIRARNHTNTNITKWKESRNGRRQSRAILGSIFPEPPPADLSDITDQHQYPEPIPLPKIERHEIEAAIKATPPDKAPGEDGIPNSLWHKLIAITKVREMLYQLFNACVRTGYNPKQFQTSITVVLRKPGEERDYRIPKSYRPVALLNTLGKILEAVIAKRISHAVEEYGLLPGTHLGGQKGISTDHAVQLMIDRIRTSWGRGLPVVSLLLLDVVGAYDNVSHARLQHILRKRRLGCLAPWIMAFLRDRSTRIRMPEGISRDIPTPTGIPQGSPLSPILYLLYNADLIERCTEKAKMAMANGWIDDVCIMATGISERSTIGKLQQAC</sequence>
<comment type="caution">
    <text evidence="3">The sequence shown here is derived from an EMBL/GenBank/DDBJ whole genome shotgun (WGS) entry which is preliminary data.</text>
</comment>
<dbReference type="EMBL" id="JXNT01000020">
    <property type="protein sequence ID" value="ODM14911.1"/>
    <property type="molecule type" value="Genomic_DNA"/>
</dbReference>